<gene>
    <name evidence="2" type="ORF">BC351_33165</name>
</gene>
<evidence type="ECO:0000313" key="2">
    <source>
        <dbReference type="EMBL" id="OPH52185.1"/>
    </source>
</evidence>
<feature type="domain" description="Integron cassette protein" evidence="1">
    <location>
        <begin position="111"/>
        <end position="202"/>
    </location>
</feature>
<dbReference type="EMBL" id="MBTG01000026">
    <property type="protein sequence ID" value="OPH52185.1"/>
    <property type="molecule type" value="Genomic_DNA"/>
</dbReference>
<dbReference type="InterPro" id="IPR048473">
    <property type="entry name" value="M1E1E6-like"/>
</dbReference>
<name>A0A1V4HE65_9BACL</name>
<reference evidence="3" key="1">
    <citation type="submission" date="2016-07" db="EMBL/GenBank/DDBJ databases">
        <authorList>
            <person name="Florea S."/>
            <person name="Webb J.S."/>
            <person name="Jaromczyk J."/>
            <person name="Schardl C.L."/>
        </authorList>
    </citation>
    <scope>NUCLEOTIDE SEQUENCE [LARGE SCALE GENOMIC DNA]</scope>
    <source>
        <strain evidence="3">CY1</strain>
    </source>
</reference>
<keyword evidence="3" id="KW-1185">Reference proteome</keyword>
<dbReference type="AlphaFoldDB" id="A0A1V4HE65"/>
<dbReference type="OrthoDB" id="9156079at2"/>
<evidence type="ECO:0000259" key="1">
    <source>
        <dbReference type="Pfam" id="PF21648"/>
    </source>
</evidence>
<evidence type="ECO:0000313" key="3">
    <source>
        <dbReference type="Proteomes" id="UP000190626"/>
    </source>
</evidence>
<protein>
    <recommendedName>
        <fullName evidence="1">Integron cassette protein domain-containing protein</fullName>
    </recommendedName>
</protein>
<accession>A0A1V4HE65</accession>
<dbReference type="InterPro" id="IPR048474">
    <property type="entry name" value="M1E1E6-like_sf"/>
</dbReference>
<dbReference type="Pfam" id="PF21648">
    <property type="entry name" value="M1E1E6-like"/>
    <property type="match status" value="1"/>
</dbReference>
<dbReference type="Gene3D" id="3.30.2210.10">
    <property type="entry name" value="Integron cassette protein superfamily"/>
    <property type="match status" value="1"/>
</dbReference>
<dbReference type="RefSeq" id="WP_079416402.1">
    <property type="nucleotide sequence ID" value="NZ_MBTG01000026.1"/>
</dbReference>
<dbReference type="Proteomes" id="UP000190626">
    <property type="component" value="Unassembled WGS sequence"/>
</dbReference>
<proteinExistence type="predicted"/>
<organism evidence="2 3">
    <name type="scientific">Paenibacillus ferrarius</name>
    <dbReference type="NCBI Taxonomy" id="1469647"/>
    <lineage>
        <taxon>Bacteria</taxon>
        <taxon>Bacillati</taxon>
        <taxon>Bacillota</taxon>
        <taxon>Bacilli</taxon>
        <taxon>Bacillales</taxon>
        <taxon>Paenibacillaceae</taxon>
        <taxon>Paenibacillus</taxon>
    </lineage>
</organism>
<sequence>MSGVNLNQNQQEMRDAVERCLKMLRDDIRQGNKLPYDRKMEVYAEMAKAAHELHMSLDPKPKHHRYMIENRGVEPEHPEFYDHIHPAEDLIKYLDDKHANDDPEDQTLGHTFEFPVFSRRWGHKDSYKVTRNEQGWSFSFHKNEQGDKTGSPALYRFLDHDSINYPQELPGYLEWLWIQAEEQGLSHDEVQESINDLADWVSACESSTPRGVFRGFK</sequence>
<comment type="caution">
    <text evidence="2">The sequence shown here is derived from an EMBL/GenBank/DDBJ whole genome shotgun (WGS) entry which is preliminary data.</text>
</comment>